<evidence type="ECO:0000256" key="1">
    <source>
        <dbReference type="ARBA" id="ARBA00022691"/>
    </source>
</evidence>
<feature type="non-terminal residue" evidence="5">
    <location>
        <position position="369"/>
    </location>
</feature>
<evidence type="ECO:0000313" key="5">
    <source>
        <dbReference type="EMBL" id="SVB53944.1"/>
    </source>
</evidence>
<accession>A0A382EUU4</accession>
<sequence>MNNFKKPKWFPIPGDKACILKWTQVSLYLWEGVSSACHRNKSFPVGEDFDFHNTPQILADRKKMLAGEWPNFGHGCEHCRDQELRGGISDRMQLLSLPDSERYVSQEMYDNPTNIKVPPTQLSVDFNNKCNMKCVYCGPSLSTSWLKEQEKFGDTIRDWDVDEPWLLDKTYHERQKKLLNWMENNYHKLKAFDILGGEPMLQPETFQYVNWMIKHPNKEIDFELYSNMQIKPKIFRRKVQKFRELADSVKEVLWVASIDCWGPQSEYIRFGHDLKTWEENWTYILYECPEIKTSMNWTVTPLSIPYIPELMEKVIEWNKVRYSPINLNKVIDPEFMDPNIFPQGTFTKDIEKIIELNEGMCNRKEYRDY</sequence>
<evidence type="ECO:0000256" key="4">
    <source>
        <dbReference type="ARBA" id="ARBA00023014"/>
    </source>
</evidence>
<reference evidence="5" key="1">
    <citation type="submission" date="2018-05" db="EMBL/GenBank/DDBJ databases">
        <authorList>
            <person name="Lanie J.A."/>
            <person name="Ng W.-L."/>
            <person name="Kazmierczak K.M."/>
            <person name="Andrzejewski T.M."/>
            <person name="Davidsen T.M."/>
            <person name="Wayne K.J."/>
            <person name="Tettelin H."/>
            <person name="Glass J.I."/>
            <person name="Rusch D."/>
            <person name="Podicherti R."/>
            <person name="Tsui H.-C.T."/>
            <person name="Winkler M.E."/>
        </authorList>
    </citation>
    <scope>NUCLEOTIDE SEQUENCE</scope>
</reference>
<dbReference type="Gene3D" id="3.20.20.70">
    <property type="entry name" value="Aldolase class I"/>
    <property type="match status" value="1"/>
</dbReference>
<dbReference type="AlphaFoldDB" id="A0A382EUU4"/>
<dbReference type="InterPro" id="IPR058240">
    <property type="entry name" value="rSAM_sf"/>
</dbReference>
<dbReference type="GO" id="GO:0051536">
    <property type="term" value="F:iron-sulfur cluster binding"/>
    <property type="evidence" value="ECO:0007669"/>
    <property type="project" value="UniProtKB-KW"/>
</dbReference>
<dbReference type="GO" id="GO:0003824">
    <property type="term" value="F:catalytic activity"/>
    <property type="evidence" value="ECO:0007669"/>
    <property type="project" value="InterPro"/>
</dbReference>
<dbReference type="GO" id="GO:0046872">
    <property type="term" value="F:metal ion binding"/>
    <property type="evidence" value="ECO:0007669"/>
    <property type="project" value="UniProtKB-KW"/>
</dbReference>
<dbReference type="SFLD" id="SFLDS00029">
    <property type="entry name" value="Radical_SAM"/>
    <property type="match status" value="1"/>
</dbReference>
<dbReference type="NCBIfam" id="NF033640">
    <property type="entry name" value="N_Twi_rSAM"/>
    <property type="match status" value="1"/>
</dbReference>
<keyword evidence="3" id="KW-0408">Iron</keyword>
<organism evidence="5">
    <name type="scientific">marine metagenome</name>
    <dbReference type="NCBI Taxonomy" id="408172"/>
    <lineage>
        <taxon>unclassified sequences</taxon>
        <taxon>metagenomes</taxon>
        <taxon>ecological metagenomes</taxon>
    </lineage>
</organism>
<name>A0A382EUU4_9ZZZZ</name>
<protein>
    <recommendedName>
        <fullName evidence="6">Radical SAM core domain-containing protein</fullName>
    </recommendedName>
</protein>
<evidence type="ECO:0008006" key="6">
    <source>
        <dbReference type="Google" id="ProtNLM"/>
    </source>
</evidence>
<keyword evidence="4" id="KW-0411">Iron-sulfur</keyword>
<keyword evidence="1" id="KW-0949">S-adenosyl-L-methionine</keyword>
<dbReference type="InterPro" id="IPR013785">
    <property type="entry name" value="Aldolase_TIM"/>
</dbReference>
<gene>
    <name evidence="5" type="ORF">METZ01_LOCUS206798</name>
</gene>
<proteinExistence type="predicted"/>
<dbReference type="EMBL" id="UINC01046217">
    <property type="protein sequence ID" value="SVB53944.1"/>
    <property type="molecule type" value="Genomic_DNA"/>
</dbReference>
<evidence type="ECO:0000256" key="2">
    <source>
        <dbReference type="ARBA" id="ARBA00022723"/>
    </source>
</evidence>
<dbReference type="InterPro" id="IPR007197">
    <property type="entry name" value="rSAM"/>
</dbReference>
<keyword evidence="2" id="KW-0479">Metal-binding</keyword>
<dbReference type="SUPFAM" id="SSF102114">
    <property type="entry name" value="Radical SAM enzymes"/>
    <property type="match status" value="1"/>
</dbReference>
<evidence type="ECO:0000256" key="3">
    <source>
        <dbReference type="ARBA" id="ARBA00023004"/>
    </source>
</evidence>